<dbReference type="InterPro" id="IPR011051">
    <property type="entry name" value="RmlC_Cupin_sf"/>
</dbReference>
<evidence type="ECO:0000313" key="6">
    <source>
        <dbReference type="Proteomes" id="UP000247476"/>
    </source>
</evidence>
<keyword evidence="6" id="KW-1185">Reference proteome</keyword>
<comment type="caution">
    <text evidence="5">The sequence shown here is derived from an EMBL/GenBank/DDBJ whole genome shotgun (WGS) entry which is preliminary data.</text>
</comment>
<evidence type="ECO:0000259" key="4">
    <source>
        <dbReference type="PROSITE" id="PS01124"/>
    </source>
</evidence>
<dbReference type="InterPro" id="IPR020449">
    <property type="entry name" value="Tscrpt_reg_AraC-type_HTH"/>
</dbReference>
<organism evidence="5 6">
    <name type="scientific">Paenibacillus flagellatus</name>
    <dbReference type="NCBI Taxonomy" id="2211139"/>
    <lineage>
        <taxon>Bacteria</taxon>
        <taxon>Bacillati</taxon>
        <taxon>Bacillota</taxon>
        <taxon>Bacilli</taxon>
        <taxon>Bacillales</taxon>
        <taxon>Paenibacillaceae</taxon>
        <taxon>Paenibacillus</taxon>
    </lineage>
</organism>
<keyword evidence="3" id="KW-0804">Transcription</keyword>
<keyword evidence="2" id="KW-0238">DNA-binding</keyword>
<evidence type="ECO:0000256" key="2">
    <source>
        <dbReference type="ARBA" id="ARBA00023125"/>
    </source>
</evidence>
<dbReference type="Gene3D" id="3.40.50.1980">
    <property type="entry name" value="Nitrogenase molybdenum iron protein domain"/>
    <property type="match status" value="2"/>
</dbReference>
<dbReference type="Pfam" id="PF01497">
    <property type="entry name" value="Peripla_BP_2"/>
    <property type="match status" value="1"/>
</dbReference>
<dbReference type="PRINTS" id="PR00032">
    <property type="entry name" value="HTHARAC"/>
</dbReference>
<dbReference type="InterPro" id="IPR050204">
    <property type="entry name" value="AraC_XylS_family_regulators"/>
</dbReference>
<dbReference type="PROSITE" id="PS00041">
    <property type="entry name" value="HTH_ARAC_FAMILY_1"/>
    <property type="match status" value="1"/>
</dbReference>
<protein>
    <recommendedName>
        <fullName evidence="4">HTH araC/xylS-type domain-containing protein</fullName>
    </recommendedName>
</protein>
<dbReference type="GO" id="GO:0043565">
    <property type="term" value="F:sequence-specific DNA binding"/>
    <property type="evidence" value="ECO:0007669"/>
    <property type="project" value="InterPro"/>
</dbReference>
<dbReference type="PANTHER" id="PTHR46796">
    <property type="entry name" value="HTH-TYPE TRANSCRIPTIONAL ACTIVATOR RHAS-RELATED"/>
    <property type="match status" value="1"/>
</dbReference>
<dbReference type="InterPro" id="IPR018062">
    <property type="entry name" value="HTH_AraC-typ_CS"/>
</dbReference>
<dbReference type="AlphaFoldDB" id="A0A2V5KAI6"/>
<dbReference type="SMART" id="SM00342">
    <property type="entry name" value="HTH_ARAC"/>
    <property type="match status" value="1"/>
</dbReference>
<keyword evidence="1" id="KW-0805">Transcription regulation</keyword>
<dbReference type="InterPro" id="IPR002491">
    <property type="entry name" value="ABC_transptr_periplasmic_BD"/>
</dbReference>
<dbReference type="EMBL" id="QJVJ01000002">
    <property type="protein sequence ID" value="PYI56591.1"/>
    <property type="molecule type" value="Genomic_DNA"/>
</dbReference>
<dbReference type="Gene3D" id="1.10.10.60">
    <property type="entry name" value="Homeodomain-like"/>
    <property type="match status" value="2"/>
</dbReference>
<reference evidence="5 6" key="1">
    <citation type="submission" date="2018-05" db="EMBL/GenBank/DDBJ databases">
        <title>Paenibacillus flagellatus sp. nov., isolated from selenium mineral soil.</title>
        <authorList>
            <person name="Dai X."/>
        </authorList>
    </citation>
    <scope>NUCLEOTIDE SEQUENCE [LARGE SCALE GENOMIC DNA]</scope>
    <source>
        <strain evidence="5 6">DXL2</strain>
    </source>
</reference>
<dbReference type="InterPro" id="IPR009057">
    <property type="entry name" value="Homeodomain-like_sf"/>
</dbReference>
<evidence type="ECO:0000256" key="1">
    <source>
        <dbReference type="ARBA" id="ARBA00023015"/>
    </source>
</evidence>
<dbReference type="Pfam" id="PF12833">
    <property type="entry name" value="HTH_18"/>
    <property type="match status" value="1"/>
</dbReference>
<dbReference type="SUPFAM" id="SSF51182">
    <property type="entry name" value="RmlC-like cupins"/>
    <property type="match status" value="1"/>
</dbReference>
<dbReference type="Proteomes" id="UP000247476">
    <property type="component" value="Unassembled WGS sequence"/>
</dbReference>
<dbReference type="SUPFAM" id="SSF53807">
    <property type="entry name" value="Helical backbone' metal receptor"/>
    <property type="match status" value="1"/>
</dbReference>
<dbReference type="PROSITE" id="PS01124">
    <property type="entry name" value="HTH_ARAC_FAMILY_2"/>
    <property type="match status" value="1"/>
</dbReference>
<evidence type="ECO:0000313" key="5">
    <source>
        <dbReference type="EMBL" id="PYI56591.1"/>
    </source>
</evidence>
<dbReference type="GO" id="GO:0003700">
    <property type="term" value="F:DNA-binding transcription factor activity"/>
    <property type="evidence" value="ECO:0007669"/>
    <property type="project" value="InterPro"/>
</dbReference>
<accession>A0A2V5KAI6</accession>
<dbReference type="RefSeq" id="WP_146250162.1">
    <property type="nucleotide sequence ID" value="NZ_QJVJ01000002.1"/>
</dbReference>
<sequence>MSDIDDFRDVTLHYAGTEEAASSGGEAGPLPFDTAAFGFVLKHAATIRVAIGEGEPQSRRVEAGEWICIPPGSRCVFKREDGRAFRVVLIRFRARLRNGEDASSWPVPSDGTGGGWPLVTFRLPQASGWLADFTNDADGRVSRDPAGYYRLQSHLYAIASACAATARKPRSPEDELVRYVDRAKRHMHVRYAEPADMEETAKLSGASASRFYELFREQTGLSPHKYRTTIRLNESLRLLANSRIPVMEVAHAVGYADELYFSKLFKRHMGLTPTEYAARARKKIVIPPIFAGDLAVLGVTPELVLDKGWSERPERYMELIERSRPELILTSPISDDLYRTLSGIAPVVPLAWKSCPWRQRLLQIGGLLDMPSVAERWLAFFERKASNARYHIERQLGKEPYLIVNADGGSFRVFGMRMKKMKDLFYDDLGVTPPDAAADFDFVDADSLDGVAAIGCGNALFLVPSGHPDEYGDELEERWRQCRGSAARTLVVRYEGPLLYNAAMHAGLIDGTVSRLLRLAK</sequence>
<proteinExistence type="predicted"/>
<name>A0A2V5KAI6_9BACL</name>
<feature type="domain" description="HTH araC/xylS-type" evidence="4">
    <location>
        <begin position="181"/>
        <end position="279"/>
    </location>
</feature>
<dbReference type="InterPro" id="IPR018060">
    <property type="entry name" value="HTH_AraC"/>
</dbReference>
<dbReference type="PANTHER" id="PTHR46796:SF6">
    <property type="entry name" value="ARAC SUBFAMILY"/>
    <property type="match status" value="1"/>
</dbReference>
<gene>
    <name evidence="5" type="ORF">DLM86_06380</name>
</gene>
<dbReference type="SUPFAM" id="SSF46689">
    <property type="entry name" value="Homeodomain-like"/>
    <property type="match status" value="2"/>
</dbReference>
<evidence type="ECO:0000256" key="3">
    <source>
        <dbReference type="ARBA" id="ARBA00023163"/>
    </source>
</evidence>
<dbReference type="OrthoDB" id="9807321at2"/>